<keyword evidence="4" id="KW-0539">Nucleus</keyword>
<evidence type="ECO:0000256" key="6">
    <source>
        <dbReference type="ARBA" id="ARBA00038503"/>
    </source>
</evidence>
<comment type="function">
    <text evidence="5">Involved in rRNA-processing and ribosome biogenesis.</text>
</comment>
<dbReference type="FunFam" id="3.40.50.1010:FF:000006">
    <property type="entry name" value="rRNA-processing protein UTP23 homolog"/>
    <property type="match status" value="1"/>
</dbReference>
<dbReference type="PANTHER" id="PTHR12416">
    <property type="entry name" value="RRNA-PROCESSING PROTEIN UTP23 HOMOLOG"/>
    <property type="match status" value="1"/>
</dbReference>
<evidence type="ECO:0000259" key="8">
    <source>
        <dbReference type="Pfam" id="PF24779"/>
    </source>
</evidence>
<organism evidence="9 10">
    <name type="scientific">Kalanchoe fedtschenkoi</name>
    <name type="common">Lavender scallops</name>
    <name type="synonym">South American air plant</name>
    <dbReference type="NCBI Taxonomy" id="63787"/>
    <lineage>
        <taxon>Eukaryota</taxon>
        <taxon>Viridiplantae</taxon>
        <taxon>Streptophyta</taxon>
        <taxon>Embryophyta</taxon>
        <taxon>Tracheophyta</taxon>
        <taxon>Spermatophyta</taxon>
        <taxon>Magnoliopsida</taxon>
        <taxon>eudicotyledons</taxon>
        <taxon>Gunneridae</taxon>
        <taxon>Pentapetalae</taxon>
        <taxon>Saxifragales</taxon>
        <taxon>Crassulaceae</taxon>
        <taxon>Kalanchoe</taxon>
    </lineage>
</organism>
<evidence type="ECO:0000313" key="10">
    <source>
        <dbReference type="Proteomes" id="UP000594263"/>
    </source>
</evidence>
<dbReference type="Pfam" id="PF04900">
    <property type="entry name" value="Fcf1"/>
    <property type="match status" value="1"/>
</dbReference>
<dbReference type="SUPFAM" id="SSF88723">
    <property type="entry name" value="PIN domain-like"/>
    <property type="match status" value="1"/>
</dbReference>
<dbReference type="Gramene" id="Kaladp0018s0014.1.v1.1">
    <property type="protein sequence ID" value="Kaladp0018s0014.1.v1.1"/>
    <property type="gene ID" value="Kaladp0018s0014.v1.1"/>
</dbReference>
<feature type="domain" description="UTP23 sensor motif region" evidence="8">
    <location>
        <begin position="261"/>
        <end position="279"/>
    </location>
</feature>
<dbReference type="Pfam" id="PF24779">
    <property type="entry name" value="UTP23_sensor"/>
    <property type="match status" value="1"/>
</dbReference>
<sequence length="322" mass="36345">MRVKRQKRQRRAVRFFTTCFGFRQPFKVLCDGTFIHHLLIHDIAPADKALADVLGGTTKLFTTSCVIGELEHLSLETHKKNRKKIGSQDAADQNSSAIGNPYFESFKAARKLAVARCDHEKRIGAEACIMEVIGDENPYHFFVATQDADMRKNLQQKPAVPLLFGLHKALLLEPPSAFQKEFAAASEEKRLHMTKLEHKLLKKRMDKDLVAGRLNDGDSSDKEATEISPASENLEKHSLRQHGKQKVDHGRKGLGVSDKPKFKRKKAKAPNPLSCKKKKTRAHEDGAKAKVDKDHSETLRSRSRNRIRKRLRKGKTAAETDS</sequence>
<evidence type="ECO:0000256" key="4">
    <source>
        <dbReference type="ARBA" id="ARBA00023242"/>
    </source>
</evidence>
<dbReference type="CDD" id="cd08553">
    <property type="entry name" value="PIN_Fcf1-like"/>
    <property type="match status" value="1"/>
</dbReference>
<dbReference type="InterPro" id="IPR057776">
    <property type="entry name" value="UTP23_sensor"/>
</dbReference>
<keyword evidence="3" id="KW-0698">rRNA processing</keyword>
<comment type="subcellular location">
    <subcellularLocation>
        <location evidence="1">Nucleus</location>
        <location evidence="1">Nucleolus</location>
    </subcellularLocation>
</comment>
<dbReference type="InterPro" id="IPR006984">
    <property type="entry name" value="Fcf1/UTP23"/>
</dbReference>
<dbReference type="OMA" id="CCMQALY"/>
<comment type="similarity">
    <text evidence="6">Belongs to the UTP23/FCF1 family. UTP23 subfamily.</text>
</comment>
<evidence type="ECO:0000256" key="7">
    <source>
        <dbReference type="SAM" id="MobiDB-lite"/>
    </source>
</evidence>
<evidence type="ECO:0000256" key="2">
    <source>
        <dbReference type="ARBA" id="ARBA00022517"/>
    </source>
</evidence>
<dbReference type="Gene3D" id="3.40.50.1010">
    <property type="entry name" value="5'-nuclease"/>
    <property type="match status" value="1"/>
</dbReference>
<feature type="compositionally biased region" description="Basic residues" evidence="7">
    <location>
        <begin position="301"/>
        <end position="315"/>
    </location>
</feature>
<keyword evidence="2" id="KW-0690">Ribosome biogenesis</keyword>
<dbReference type="EnsemblPlants" id="Kaladp0018s0014.1.v1.1">
    <property type="protein sequence ID" value="Kaladp0018s0014.1.v1.1"/>
    <property type="gene ID" value="Kaladp0018s0014.v1.1"/>
</dbReference>
<feature type="region of interest" description="Disordered" evidence="7">
    <location>
        <begin position="212"/>
        <end position="322"/>
    </location>
</feature>
<dbReference type="GO" id="GO:0032040">
    <property type="term" value="C:small-subunit processome"/>
    <property type="evidence" value="ECO:0007669"/>
    <property type="project" value="InterPro"/>
</dbReference>
<dbReference type="Proteomes" id="UP000594263">
    <property type="component" value="Unplaced"/>
</dbReference>
<dbReference type="GO" id="GO:0009793">
    <property type="term" value="P:embryo development ending in seed dormancy"/>
    <property type="evidence" value="ECO:0007669"/>
    <property type="project" value="EnsemblPlants"/>
</dbReference>
<dbReference type="InterPro" id="IPR029060">
    <property type="entry name" value="PIN-like_dom_sf"/>
</dbReference>
<dbReference type="GO" id="GO:0006364">
    <property type="term" value="P:rRNA processing"/>
    <property type="evidence" value="ECO:0007669"/>
    <property type="project" value="UniProtKB-KW"/>
</dbReference>
<evidence type="ECO:0000313" key="9">
    <source>
        <dbReference type="EnsemblPlants" id="Kaladp0018s0014.1.v1.1"/>
    </source>
</evidence>
<protein>
    <recommendedName>
        <fullName evidence="8">UTP23 sensor motif region domain-containing protein</fullName>
    </recommendedName>
</protein>
<evidence type="ECO:0000256" key="1">
    <source>
        <dbReference type="ARBA" id="ARBA00004604"/>
    </source>
</evidence>
<keyword evidence="10" id="KW-1185">Reference proteome</keyword>
<dbReference type="AlphaFoldDB" id="A0A7N0T0W8"/>
<proteinExistence type="inferred from homology"/>
<evidence type="ECO:0000256" key="5">
    <source>
        <dbReference type="ARBA" id="ARBA00037300"/>
    </source>
</evidence>
<reference evidence="9" key="1">
    <citation type="submission" date="2021-01" db="UniProtKB">
        <authorList>
            <consortium name="EnsemblPlants"/>
        </authorList>
    </citation>
    <scope>IDENTIFICATION</scope>
</reference>
<name>A0A7N0T0W8_KALFE</name>
<feature type="compositionally biased region" description="Basic and acidic residues" evidence="7">
    <location>
        <begin position="212"/>
        <end position="225"/>
    </location>
</feature>
<evidence type="ECO:0000256" key="3">
    <source>
        <dbReference type="ARBA" id="ARBA00022552"/>
    </source>
</evidence>
<accession>A0A7N0T0W8</accession>
<feature type="compositionally biased region" description="Basic and acidic residues" evidence="7">
    <location>
        <begin position="282"/>
        <end position="300"/>
    </location>
</feature>